<evidence type="ECO:0000256" key="5">
    <source>
        <dbReference type="ARBA" id="ARBA00023239"/>
    </source>
</evidence>
<feature type="region of interest" description="Disordered" evidence="8">
    <location>
        <begin position="1"/>
        <end position="95"/>
    </location>
</feature>
<evidence type="ECO:0000313" key="10">
    <source>
        <dbReference type="Proteomes" id="UP000824049"/>
    </source>
</evidence>
<dbReference type="GO" id="GO:0071555">
    <property type="term" value="P:cell wall organization"/>
    <property type="evidence" value="ECO:0007669"/>
    <property type="project" value="UniProtKB-KW"/>
</dbReference>
<dbReference type="AlphaFoldDB" id="A0A9D2J8B4"/>
<feature type="compositionally biased region" description="Acidic residues" evidence="8">
    <location>
        <begin position="77"/>
        <end position="95"/>
    </location>
</feature>
<keyword evidence="2 7" id="KW-0812">Transmembrane</keyword>
<dbReference type="Proteomes" id="UP000824049">
    <property type="component" value="Unassembled WGS sequence"/>
</dbReference>
<evidence type="ECO:0000256" key="6">
    <source>
        <dbReference type="ARBA" id="ARBA00023316"/>
    </source>
</evidence>
<keyword evidence="6 7" id="KW-0961">Cell wall biogenesis/degradation</keyword>
<name>A0A9D2J8B4_9FIRM</name>
<reference evidence="9" key="1">
    <citation type="journal article" date="2021" name="PeerJ">
        <title>Extensive microbial diversity within the chicken gut microbiome revealed by metagenomics and culture.</title>
        <authorList>
            <person name="Gilroy R."/>
            <person name="Ravi A."/>
            <person name="Getino M."/>
            <person name="Pursley I."/>
            <person name="Horton D.L."/>
            <person name="Alikhan N.F."/>
            <person name="Baker D."/>
            <person name="Gharbi K."/>
            <person name="Hall N."/>
            <person name="Watson M."/>
            <person name="Adriaenssens E.M."/>
            <person name="Foster-Nyarko E."/>
            <person name="Jarju S."/>
            <person name="Secka A."/>
            <person name="Antonio M."/>
            <person name="Oren A."/>
            <person name="Chaudhuri R.R."/>
            <person name="La Ragione R."/>
            <person name="Hildebrand F."/>
            <person name="Pallen M.J."/>
        </authorList>
    </citation>
    <scope>NUCLEOTIDE SEQUENCE</scope>
    <source>
        <strain evidence="9">CHK179-28034</strain>
    </source>
</reference>
<feature type="transmembrane region" description="Helical" evidence="7">
    <location>
        <begin position="117"/>
        <end position="137"/>
    </location>
</feature>
<dbReference type="GO" id="GO:0009252">
    <property type="term" value="P:peptidoglycan biosynthetic process"/>
    <property type="evidence" value="ECO:0007669"/>
    <property type="project" value="UniProtKB-UniRule"/>
</dbReference>
<feature type="compositionally biased region" description="Polar residues" evidence="8">
    <location>
        <begin position="457"/>
        <end position="469"/>
    </location>
</feature>
<dbReference type="EC" id="4.2.2.29" evidence="7"/>
<comment type="similarity">
    <text evidence="7">Belongs to the transglycosylase MltG family.</text>
</comment>
<comment type="function">
    <text evidence="7">Functions as a peptidoglycan terminase that cleaves nascent peptidoglycan strands endolytically to terminate their elongation.</text>
</comment>
<proteinExistence type="inferred from homology"/>
<evidence type="ECO:0000256" key="3">
    <source>
        <dbReference type="ARBA" id="ARBA00022989"/>
    </source>
</evidence>
<dbReference type="InterPro" id="IPR003770">
    <property type="entry name" value="MLTG-like"/>
</dbReference>
<reference evidence="9" key="2">
    <citation type="submission" date="2021-04" db="EMBL/GenBank/DDBJ databases">
        <authorList>
            <person name="Gilroy R."/>
        </authorList>
    </citation>
    <scope>NUCLEOTIDE SEQUENCE</scope>
    <source>
        <strain evidence="9">CHK179-28034</strain>
    </source>
</reference>
<feature type="region of interest" description="Disordered" evidence="8">
    <location>
        <begin position="449"/>
        <end position="507"/>
    </location>
</feature>
<dbReference type="NCBIfam" id="TIGR00247">
    <property type="entry name" value="endolytic transglycosylase MltG"/>
    <property type="match status" value="1"/>
</dbReference>
<protein>
    <recommendedName>
        <fullName evidence="7">Endolytic murein transglycosylase</fullName>
        <ecNumber evidence="7">4.2.2.29</ecNumber>
    </recommendedName>
    <alternativeName>
        <fullName evidence="7">Peptidoglycan lytic transglycosylase</fullName>
    </alternativeName>
    <alternativeName>
        <fullName evidence="7">Peptidoglycan polymerization terminase</fullName>
    </alternativeName>
</protein>
<dbReference type="CDD" id="cd08010">
    <property type="entry name" value="MltG_like"/>
    <property type="match status" value="1"/>
</dbReference>
<dbReference type="HAMAP" id="MF_02065">
    <property type="entry name" value="MltG"/>
    <property type="match status" value="1"/>
</dbReference>
<keyword evidence="1 7" id="KW-1003">Cell membrane</keyword>
<feature type="compositionally biased region" description="Basic residues" evidence="8">
    <location>
        <begin position="61"/>
        <end position="70"/>
    </location>
</feature>
<dbReference type="GO" id="GO:0005886">
    <property type="term" value="C:plasma membrane"/>
    <property type="evidence" value="ECO:0007669"/>
    <property type="project" value="UniProtKB-SubCell"/>
</dbReference>
<dbReference type="PANTHER" id="PTHR30518">
    <property type="entry name" value="ENDOLYTIC MUREIN TRANSGLYCOSYLASE"/>
    <property type="match status" value="1"/>
</dbReference>
<evidence type="ECO:0000256" key="1">
    <source>
        <dbReference type="ARBA" id="ARBA00022475"/>
    </source>
</evidence>
<keyword evidence="4 7" id="KW-0472">Membrane</keyword>
<dbReference type="Pfam" id="PF02618">
    <property type="entry name" value="YceG"/>
    <property type="match status" value="1"/>
</dbReference>
<comment type="subcellular location">
    <subcellularLocation>
        <location evidence="7">Cell membrane</location>
        <topology evidence="7">Single-pass membrane protein</topology>
    </subcellularLocation>
</comment>
<evidence type="ECO:0000313" key="9">
    <source>
        <dbReference type="EMBL" id="HIZ39892.1"/>
    </source>
</evidence>
<dbReference type="PANTHER" id="PTHR30518:SF2">
    <property type="entry name" value="ENDOLYTIC MUREIN TRANSGLYCOSYLASE"/>
    <property type="match status" value="1"/>
</dbReference>
<sequence length="507" mass="55368">MEIKFKPEPEKKDTGAGTAGTEENVSAAEIAEQTAETAGTEEPEAEKLAETEENVTEKSVGIKRRRRSRKSSASDGVMDETGDTESAGEWENSGEDAIVETVGEAVEKKPMRLWQKILLGAGAVVLAVMLTFGFSIWREYSRTESTEGNPVEVTIEEGSSTRQVSQELKDAGVIRYETAFLMKIYFSDNRGKLRYGTFALNDGMCLDDVIAALVTGGAQKEEQSFTIPEGYSIPMIAEKLENEGVMSQDEFLTAVKNAAANFQYADVLPAADQVFYQLEGYIFPDTYYLSEDMTGDELVAKILDEFLNKFDEQRQQEAANLGMSVEEVLIRASLVQKETERPEEYPMVAGVINNRLAQNMRLQFDSTVVYAMSEGMYGVERVLYDHLEIDSPYNTYKNDGLPVGPICSPSLEAIDGVLHPAEHNYLYFQTDQVKNDGSNLYFETYEEHAAAAATTENPSASSDQTQETTAAPDGAEGTTGNTTAPDAAEGTAASESTGNTAAPDAAQ</sequence>
<dbReference type="EMBL" id="DXBR01000074">
    <property type="protein sequence ID" value="HIZ39892.1"/>
    <property type="molecule type" value="Genomic_DNA"/>
</dbReference>
<feature type="compositionally biased region" description="Low complexity" evidence="8">
    <location>
        <begin position="27"/>
        <end position="38"/>
    </location>
</feature>
<evidence type="ECO:0000256" key="8">
    <source>
        <dbReference type="SAM" id="MobiDB-lite"/>
    </source>
</evidence>
<keyword evidence="3 7" id="KW-1133">Transmembrane helix</keyword>
<gene>
    <name evidence="7 9" type="primary">mltG</name>
    <name evidence="9" type="ORF">H9968_08215</name>
</gene>
<comment type="catalytic activity">
    <reaction evidence="7">
        <text>a peptidoglycan chain = a peptidoglycan chain with N-acetyl-1,6-anhydromuramyl-[peptide] at the reducing end + a peptidoglycan chain with N-acetylglucosamine at the non-reducing end.</text>
        <dbReference type="EC" id="4.2.2.29"/>
    </reaction>
</comment>
<organism evidence="9 10">
    <name type="scientific">Candidatus Anaerobutyricum stercoris</name>
    <dbReference type="NCBI Taxonomy" id="2838457"/>
    <lineage>
        <taxon>Bacteria</taxon>
        <taxon>Bacillati</taxon>
        <taxon>Bacillota</taxon>
        <taxon>Clostridia</taxon>
        <taxon>Lachnospirales</taxon>
        <taxon>Lachnospiraceae</taxon>
        <taxon>Anaerobutyricum</taxon>
    </lineage>
</organism>
<keyword evidence="5 7" id="KW-0456">Lyase</keyword>
<feature type="site" description="Important for catalytic activity" evidence="7">
    <location>
        <position position="338"/>
    </location>
</feature>
<comment type="caution">
    <text evidence="9">The sequence shown here is derived from an EMBL/GenBank/DDBJ whole genome shotgun (WGS) entry which is preliminary data.</text>
</comment>
<evidence type="ECO:0000256" key="2">
    <source>
        <dbReference type="ARBA" id="ARBA00022692"/>
    </source>
</evidence>
<feature type="compositionally biased region" description="Basic and acidic residues" evidence="8">
    <location>
        <begin position="1"/>
        <end position="14"/>
    </location>
</feature>
<dbReference type="GO" id="GO:0008932">
    <property type="term" value="F:lytic endotransglycosylase activity"/>
    <property type="evidence" value="ECO:0007669"/>
    <property type="project" value="UniProtKB-UniRule"/>
</dbReference>
<evidence type="ECO:0000256" key="4">
    <source>
        <dbReference type="ARBA" id="ARBA00023136"/>
    </source>
</evidence>
<evidence type="ECO:0000256" key="7">
    <source>
        <dbReference type="HAMAP-Rule" id="MF_02065"/>
    </source>
</evidence>
<dbReference type="Gene3D" id="3.30.1490.480">
    <property type="entry name" value="Endolytic murein transglycosylase"/>
    <property type="match status" value="2"/>
</dbReference>
<accession>A0A9D2J8B4</accession>